<evidence type="ECO:0000313" key="3">
    <source>
        <dbReference type="Proteomes" id="UP000187486"/>
    </source>
</evidence>
<feature type="region of interest" description="Disordered" evidence="1">
    <location>
        <begin position="1"/>
        <end position="23"/>
    </location>
</feature>
<gene>
    <name evidence="2" type="ORF">BS329_15560</name>
</gene>
<dbReference type="Proteomes" id="UP000187486">
    <property type="component" value="Unassembled WGS sequence"/>
</dbReference>
<comment type="caution">
    <text evidence="2">The sequence shown here is derived from an EMBL/GenBank/DDBJ whole genome shotgun (WGS) entry which is preliminary data.</text>
</comment>
<dbReference type="EMBL" id="MQUQ01000007">
    <property type="protein sequence ID" value="OLZ51680.1"/>
    <property type="molecule type" value="Genomic_DNA"/>
</dbReference>
<proteinExistence type="predicted"/>
<keyword evidence="3" id="KW-1185">Reference proteome</keyword>
<organism evidence="2 3">
    <name type="scientific">Amycolatopsis coloradensis</name>
    <dbReference type="NCBI Taxonomy" id="76021"/>
    <lineage>
        <taxon>Bacteria</taxon>
        <taxon>Bacillati</taxon>
        <taxon>Actinomycetota</taxon>
        <taxon>Actinomycetes</taxon>
        <taxon>Pseudonocardiales</taxon>
        <taxon>Pseudonocardiaceae</taxon>
        <taxon>Amycolatopsis</taxon>
    </lineage>
</organism>
<accession>A0A1R0KUA6</accession>
<dbReference type="RefSeq" id="WP_076161314.1">
    <property type="nucleotide sequence ID" value="NZ_MQUQ01000007.1"/>
</dbReference>
<name>A0A1R0KUA6_9PSEU</name>
<evidence type="ECO:0000256" key="1">
    <source>
        <dbReference type="SAM" id="MobiDB-lite"/>
    </source>
</evidence>
<evidence type="ECO:0008006" key="4">
    <source>
        <dbReference type="Google" id="ProtNLM"/>
    </source>
</evidence>
<sequence>MVGHRRTRKPGTSTTRPRHHDNAKAQLLERLDAATDATGRLQAAMDYLRGAHVRATRRGEPGADDVLDSASHALVRAGDRLIQ</sequence>
<evidence type="ECO:0000313" key="2">
    <source>
        <dbReference type="EMBL" id="OLZ51680.1"/>
    </source>
</evidence>
<protein>
    <recommendedName>
        <fullName evidence="4">CHAD domain-containing protein</fullName>
    </recommendedName>
</protein>
<dbReference type="AlphaFoldDB" id="A0A1R0KUA6"/>
<dbReference type="STRING" id="76021.BS329_15560"/>
<reference evidence="2 3" key="1">
    <citation type="submission" date="2016-01" db="EMBL/GenBank/DDBJ databases">
        <title>Amycolatopsis coloradensis genome sequencing and assembly.</title>
        <authorList>
            <person name="Mayilraj S."/>
        </authorList>
    </citation>
    <scope>NUCLEOTIDE SEQUENCE [LARGE SCALE GENOMIC DNA]</scope>
    <source>
        <strain evidence="2 3">DSM 44225</strain>
    </source>
</reference>